<feature type="region of interest" description="Disordered" evidence="1">
    <location>
        <begin position="74"/>
        <end position="104"/>
    </location>
</feature>
<evidence type="ECO:0000259" key="2">
    <source>
        <dbReference type="Pfam" id="PF05057"/>
    </source>
</evidence>
<dbReference type="Gene3D" id="3.40.50.1820">
    <property type="entry name" value="alpha/beta hydrolase"/>
    <property type="match status" value="1"/>
</dbReference>
<sequence>MGIVYCAALRRTCFADVLSTERIANDSKALTQLSPPNAPQATLAKRSLGCRATQCYSSNVKPQALYEMQEAVTGLTGSDNSDSSTAAQPEPRTPSSPGAAPEGTAASKKHLVVLQHGLFGSYLDWNAVVDALKAELGGDGDQVLVHATAVNNRQKSQAGIDVCAERLADEILVIKAEHPSLEFISLVGLSIGGLICRYVAALILEPETGRMAGLKPALYVSIASPHIGLSVKANAIHAAGFYEWTEMHHGMSWRAKVLYQAHKFLLWITRPLPIGFLNTTAGRSAVQLFHLDGGKNGAVAPLLDQMTLDNDKGLKFMSALAAFESRTAYANAIGDQWISWSSGSIRSLGELPTIDISSGRPCIIQEDLLPPQQQQKSTSGESLAHAESQPLFEGSIGETSSALDITSHPVEDVDLELDAEVLLKRLQLLHWNRVDVSFYNATANAARASHDLIIQGLPVQRSPFLEIGNDSVRHIAAHIAGFLKK</sequence>
<dbReference type="SUPFAM" id="SSF53474">
    <property type="entry name" value="alpha/beta-Hydrolases"/>
    <property type="match status" value="1"/>
</dbReference>
<gene>
    <name evidence="3" type="ORF">TCHU04912_LOCUS818</name>
</gene>
<name>A0A7S1SH13_9CHLO</name>
<dbReference type="InterPro" id="IPR029058">
    <property type="entry name" value="AB_hydrolase_fold"/>
</dbReference>
<evidence type="ECO:0000313" key="3">
    <source>
        <dbReference type="EMBL" id="CAD9198585.1"/>
    </source>
</evidence>
<dbReference type="EMBL" id="HBGG01001461">
    <property type="protein sequence ID" value="CAD9198585.1"/>
    <property type="molecule type" value="Transcribed_RNA"/>
</dbReference>
<proteinExistence type="predicted"/>
<dbReference type="AlphaFoldDB" id="A0A7S1SH13"/>
<evidence type="ECO:0000256" key="1">
    <source>
        <dbReference type="SAM" id="MobiDB-lite"/>
    </source>
</evidence>
<dbReference type="InterPro" id="IPR007751">
    <property type="entry name" value="DUF676_lipase-like"/>
</dbReference>
<dbReference type="PANTHER" id="PTHR12482">
    <property type="entry name" value="LIPASE ROG1-RELATED-RELATED"/>
    <property type="match status" value="1"/>
</dbReference>
<feature type="domain" description="DUF676" evidence="2">
    <location>
        <begin position="107"/>
        <end position="340"/>
    </location>
</feature>
<dbReference type="PANTHER" id="PTHR12482:SF11">
    <property type="entry name" value="LIPASE YOR059C ISOFORM X1"/>
    <property type="match status" value="1"/>
</dbReference>
<dbReference type="InterPro" id="IPR044294">
    <property type="entry name" value="Lipase-like"/>
</dbReference>
<feature type="compositionally biased region" description="Polar residues" evidence="1">
    <location>
        <begin position="75"/>
        <end position="87"/>
    </location>
</feature>
<reference evidence="3" key="1">
    <citation type="submission" date="2021-01" db="EMBL/GenBank/DDBJ databases">
        <authorList>
            <person name="Corre E."/>
            <person name="Pelletier E."/>
            <person name="Niang G."/>
            <person name="Scheremetjew M."/>
            <person name="Finn R."/>
            <person name="Kale V."/>
            <person name="Holt S."/>
            <person name="Cochrane G."/>
            <person name="Meng A."/>
            <person name="Brown T."/>
            <person name="Cohen L."/>
        </authorList>
    </citation>
    <scope>NUCLEOTIDE SEQUENCE</scope>
    <source>
        <strain evidence="3">PLY429</strain>
    </source>
</reference>
<accession>A0A7S1SH13</accession>
<dbReference type="Pfam" id="PF05057">
    <property type="entry name" value="DUF676"/>
    <property type="match status" value="1"/>
</dbReference>
<protein>
    <recommendedName>
        <fullName evidence="2">DUF676 domain-containing protein</fullName>
    </recommendedName>
</protein>
<organism evidence="3">
    <name type="scientific">Tetraselmis chuii</name>
    <dbReference type="NCBI Taxonomy" id="63592"/>
    <lineage>
        <taxon>Eukaryota</taxon>
        <taxon>Viridiplantae</taxon>
        <taxon>Chlorophyta</taxon>
        <taxon>core chlorophytes</taxon>
        <taxon>Chlorodendrophyceae</taxon>
        <taxon>Chlorodendrales</taxon>
        <taxon>Chlorodendraceae</taxon>
        <taxon>Tetraselmis</taxon>
    </lineage>
</organism>